<dbReference type="Gene3D" id="3.90.850.10">
    <property type="entry name" value="Fumarylacetoacetase-like, C-terminal domain"/>
    <property type="match status" value="1"/>
</dbReference>
<dbReference type="GO" id="GO:0016787">
    <property type="term" value="F:hydrolase activity"/>
    <property type="evidence" value="ECO:0007669"/>
    <property type="project" value="UniProtKB-KW"/>
</dbReference>
<feature type="domain" description="Fumarylacetoacetase-like C-terminal" evidence="3">
    <location>
        <begin position="107"/>
        <end position="309"/>
    </location>
</feature>
<name>A0ABW6M5E4_9ACTN</name>
<comment type="similarity">
    <text evidence="1">Belongs to the FAH family.</text>
</comment>
<dbReference type="Pfam" id="PF01557">
    <property type="entry name" value="FAA_hydrolase"/>
    <property type="match status" value="1"/>
</dbReference>
<evidence type="ECO:0000313" key="5">
    <source>
        <dbReference type="Proteomes" id="UP001601303"/>
    </source>
</evidence>
<evidence type="ECO:0000256" key="2">
    <source>
        <dbReference type="ARBA" id="ARBA00022723"/>
    </source>
</evidence>
<keyword evidence="5" id="KW-1185">Reference proteome</keyword>
<accession>A0ABW6M5E4</accession>
<dbReference type="PANTHER" id="PTHR42796">
    <property type="entry name" value="FUMARYLACETOACETATE HYDROLASE DOMAIN-CONTAINING PROTEIN 2A-RELATED"/>
    <property type="match status" value="1"/>
</dbReference>
<keyword evidence="2" id="KW-0479">Metal-binding</keyword>
<dbReference type="InterPro" id="IPR051121">
    <property type="entry name" value="FAH"/>
</dbReference>
<sequence length="328" mass="35000">MTRLASYAHSGQDHVGLLAADGLLHDLHALQAAAPTPGEMPLPATMLDIVEAGEPALAALHRLAHLDPIPGPVGVAPQDVTFHPPVRRPSKIICMAVNNSGLRALAVRYPDHPTFFLKAPSALIGHLGVIDLPDHRLVHPEAEVALVIGRRAHRVSAADALDHVFGYTILNDVTSPTLRDDDLIRLRPGDPEDDIVITVMGRHKSTDTFGPCGPYLVTRDEIPDPNALGVRVWIDDVLVTEDSTDNHEHHAPAVIEQVSHALTLEPGDLISLGTAASQHTWPLYKTDLGKYGGPLRIEIDGLGTLENDVTVAGESGGFETVPQSAPAA</sequence>
<dbReference type="Proteomes" id="UP001601303">
    <property type="component" value="Unassembled WGS sequence"/>
</dbReference>
<dbReference type="RefSeq" id="WP_388108528.1">
    <property type="nucleotide sequence ID" value="NZ_JBIAHM010000008.1"/>
</dbReference>
<protein>
    <submittedName>
        <fullName evidence="4">Fumarylacetoacetate hydrolase family protein</fullName>
    </submittedName>
</protein>
<dbReference type="EMBL" id="JBIAHM010000008">
    <property type="protein sequence ID" value="MFE9601368.1"/>
    <property type="molecule type" value="Genomic_DNA"/>
</dbReference>
<keyword evidence="4" id="KW-0378">Hydrolase</keyword>
<gene>
    <name evidence="4" type="ORF">ACFYNQ_22725</name>
</gene>
<dbReference type="SUPFAM" id="SSF56529">
    <property type="entry name" value="FAH"/>
    <property type="match status" value="1"/>
</dbReference>
<reference evidence="4 5" key="1">
    <citation type="submission" date="2024-10" db="EMBL/GenBank/DDBJ databases">
        <title>The Natural Products Discovery Center: Release of the First 8490 Sequenced Strains for Exploring Actinobacteria Biosynthetic Diversity.</title>
        <authorList>
            <person name="Kalkreuter E."/>
            <person name="Kautsar S.A."/>
            <person name="Yang D."/>
            <person name="Bader C.D."/>
            <person name="Teijaro C.N."/>
            <person name="Fluegel L."/>
            <person name="Davis C.M."/>
            <person name="Simpson J.R."/>
            <person name="Lauterbach L."/>
            <person name="Steele A.D."/>
            <person name="Gui C."/>
            <person name="Meng S."/>
            <person name="Li G."/>
            <person name="Viehrig K."/>
            <person name="Ye F."/>
            <person name="Su P."/>
            <person name="Kiefer A.F."/>
            <person name="Nichols A."/>
            <person name="Cepeda A.J."/>
            <person name="Yan W."/>
            <person name="Fan B."/>
            <person name="Jiang Y."/>
            <person name="Adhikari A."/>
            <person name="Zheng C.-J."/>
            <person name="Schuster L."/>
            <person name="Cowan T.M."/>
            <person name="Smanski M.J."/>
            <person name="Chevrette M.G."/>
            <person name="De Carvalho L.P.S."/>
            <person name="Shen B."/>
        </authorList>
    </citation>
    <scope>NUCLEOTIDE SEQUENCE [LARGE SCALE GENOMIC DNA]</scope>
    <source>
        <strain evidence="4 5">NPDC006488</strain>
    </source>
</reference>
<evidence type="ECO:0000313" key="4">
    <source>
        <dbReference type="EMBL" id="MFE9601368.1"/>
    </source>
</evidence>
<comment type="caution">
    <text evidence="4">The sequence shown here is derived from an EMBL/GenBank/DDBJ whole genome shotgun (WGS) entry which is preliminary data.</text>
</comment>
<evidence type="ECO:0000256" key="1">
    <source>
        <dbReference type="ARBA" id="ARBA00010211"/>
    </source>
</evidence>
<dbReference type="PANTHER" id="PTHR42796:SF4">
    <property type="entry name" value="FUMARYLACETOACETATE HYDROLASE DOMAIN-CONTAINING PROTEIN 2A"/>
    <property type="match status" value="1"/>
</dbReference>
<organism evidence="4 5">
    <name type="scientific">Streptomyces hokutonensis</name>
    <dbReference type="NCBI Taxonomy" id="1306990"/>
    <lineage>
        <taxon>Bacteria</taxon>
        <taxon>Bacillati</taxon>
        <taxon>Actinomycetota</taxon>
        <taxon>Actinomycetes</taxon>
        <taxon>Kitasatosporales</taxon>
        <taxon>Streptomycetaceae</taxon>
        <taxon>Streptomyces</taxon>
    </lineage>
</organism>
<proteinExistence type="inferred from homology"/>
<dbReference type="InterPro" id="IPR011234">
    <property type="entry name" value="Fumarylacetoacetase-like_C"/>
</dbReference>
<dbReference type="InterPro" id="IPR036663">
    <property type="entry name" value="Fumarylacetoacetase_C_sf"/>
</dbReference>
<evidence type="ECO:0000259" key="3">
    <source>
        <dbReference type="Pfam" id="PF01557"/>
    </source>
</evidence>